<feature type="compositionally biased region" description="Low complexity" evidence="1">
    <location>
        <begin position="172"/>
        <end position="186"/>
    </location>
</feature>
<dbReference type="Proteomes" id="UP000248857">
    <property type="component" value="Unassembled WGS sequence"/>
</dbReference>
<keyword evidence="2" id="KW-0732">Signal</keyword>
<proteinExistence type="predicted"/>
<feature type="compositionally biased region" description="Low complexity" evidence="1">
    <location>
        <begin position="465"/>
        <end position="479"/>
    </location>
</feature>
<reference evidence="4 5" key="1">
    <citation type="journal article" date="2018" name="Sci. Rep.">
        <title>A novel species of the marine cyanobacterium Acaryochloris with a unique pigment content and lifestyle.</title>
        <authorList>
            <person name="Partensky F."/>
            <person name="Six C."/>
            <person name="Ratin M."/>
            <person name="Garczarek L."/>
            <person name="Vaulot D."/>
            <person name="Probert I."/>
            <person name="Calteau A."/>
            <person name="Gourvil P."/>
            <person name="Marie D."/>
            <person name="Grebert T."/>
            <person name="Bouchier C."/>
            <person name="Le Panse S."/>
            <person name="Gachenot M."/>
            <person name="Rodriguez F."/>
            <person name="Garrido J.L."/>
        </authorList>
    </citation>
    <scope>NUCLEOTIDE SEQUENCE [LARGE SCALE GENOMIC DNA]</scope>
    <source>
        <strain evidence="4 5">RCC1774</strain>
    </source>
</reference>
<evidence type="ECO:0000313" key="5">
    <source>
        <dbReference type="Proteomes" id="UP000248857"/>
    </source>
</evidence>
<evidence type="ECO:0000259" key="3">
    <source>
        <dbReference type="Pfam" id="PF25546"/>
    </source>
</evidence>
<feature type="region of interest" description="Disordered" evidence="1">
    <location>
        <begin position="413"/>
        <end position="517"/>
    </location>
</feature>
<feature type="domain" description="DUF7925" evidence="3">
    <location>
        <begin position="236"/>
        <end position="436"/>
    </location>
</feature>
<accession>A0A2W1JNW9</accession>
<dbReference type="InterPro" id="IPR057685">
    <property type="entry name" value="DUF7925"/>
</dbReference>
<feature type="compositionally biased region" description="Polar residues" evidence="1">
    <location>
        <begin position="508"/>
        <end position="517"/>
    </location>
</feature>
<feature type="signal peptide" evidence="2">
    <location>
        <begin position="1"/>
        <end position="15"/>
    </location>
</feature>
<feature type="region of interest" description="Disordered" evidence="1">
    <location>
        <begin position="159"/>
        <end position="222"/>
    </location>
</feature>
<comment type="caution">
    <text evidence="4">The sequence shown here is derived from an EMBL/GenBank/DDBJ whole genome shotgun (WGS) entry which is preliminary data.</text>
</comment>
<gene>
    <name evidence="4" type="ORF">C1752_00247</name>
</gene>
<keyword evidence="5" id="KW-1185">Reference proteome</keyword>
<sequence length="849" mass="86535">MIAGGLTQSLLPAFAAGTAAGVSISNTATATYRDAPGGNVIDATSNTVNITVAEVAGVTAVASGFNDTDGGAVEANDILEFTFDITNIGNAATDLFIPGLNGLIEENFDATTVEIISVNGTAVGPVAVLANGSTLGSLSLDDLDPDAIVQVRVTGTPAVNTPAGADVGVTIGNTGPNNNSPSTQNQPDDPTGDGTNNDEIRTVDADAGNGAPVNGEREASAENSIPFASSVDPLALATVTKEVATLLPGAGPTASDDLITYNLGLTVEGSSPNAAFVAEDLVGTPMTIDGSTETRILVSDAIPAGTVLNAVPTAPAGWEVVYSTNDPSATAPIGTGPNTAAWIRNSVTPLNAGNFASVERVGFIRTATTPLAAGTDVTATTPFQFTVITSGLAPEGGQVANIAQVFGRTFDDPAIAGSPTDQVVYDESGDSQPNNFNDNQTPPNPNGSNFVPAEDRGVADPVAQGTDTNGDNTGSGPDGEANVVNIGNVAGADDILNGTDGVPGAQGPTDQNDDFTNLSTDVPVGTGPADTFNPAAVTFDNTIQNPSSAGFIADVTLQPISPTQAENADDSPLTGQYDGADAIPFGTQVTITATDENGDVLTATYTYVNLAGVPTFRLDSSTTTAGGGGAIPTPGGPVHVNYGDLPAGQTLDYTVSVDLPPTVTPNQEISIPVVAFPDDNPTTAPGLTGESTNNITIDRIYTGFMQLTKQAQVLDQNGVIVQPFASDLTGVEFRPGYQIDYRIGYENISTPVVGTGNVGLTAFEFEVVEDGTVATGTSTTQNNWAAFTDHEQNTSATQGDVEFFTNSGDATPLTTTDPLANTQVEKYENPVGQVDPGQTGEFQFRRRLQ</sequence>
<evidence type="ECO:0000313" key="4">
    <source>
        <dbReference type="EMBL" id="PZD74989.1"/>
    </source>
</evidence>
<dbReference type="AlphaFoldDB" id="A0A2W1JNW9"/>
<evidence type="ECO:0000256" key="2">
    <source>
        <dbReference type="SAM" id="SignalP"/>
    </source>
</evidence>
<feature type="region of interest" description="Disordered" evidence="1">
    <location>
        <begin position="830"/>
        <end position="849"/>
    </location>
</feature>
<organism evidence="4 5">
    <name type="scientific">Acaryochloris thomasi RCC1774</name>
    <dbReference type="NCBI Taxonomy" id="1764569"/>
    <lineage>
        <taxon>Bacteria</taxon>
        <taxon>Bacillati</taxon>
        <taxon>Cyanobacteriota</taxon>
        <taxon>Cyanophyceae</taxon>
        <taxon>Acaryochloridales</taxon>
        <taxon>Acaryochloridaceae</taxon>
        <taxon>Acaryochloris</taxon>
        <taxon>Acaryochloris thomasi</taxon>
    </lineage>
</organism>
<dbReference type="Pfam" id="PF25546">
    <property type="entry name" value="DUF7925"/>
    <property type="match status" value="1"/>
</dbReference>
<dbReference type="EMBL" id="PQWO01000001">
    <property type="protein sequence ID" value="PZD74989.1"/>
    <property type="molecule type" value="Genomic_DNA"/>
</dbReference>
<name>A0A2W1JNW9_9CYAN</name>
<feature type="chain" id="PRO_5016022814" description="DUF7925 domain-containing protein" evidence="2">
    <location>
        <begin position="16"/>
        <end position="849"/>
    </location>
</feature>
<evidence type="ECO:0000256" key="1">
    <source>
        <dbReference type="SAM" id="MobiDB-lite"/>
    </source>
</evidence>
<feature type="compositionally biased region" description="Polar residues" evidence="1">
    <location>
        <begin position="430"/>
        <end position="449"/>
    </location>
</feature>
<protein>
    <recommendedName>
        <fullName evidence="3">DUF7925 domain-containing protein</fullName>
    </recommendedName>
</protein>